<dbReference type="AlphaFoldDB" id="A0AAD5K6J8"/>
<keyword evidence="2" id="KW-1185">Reference proteome</keyword>
<gene>
    <name evidence="1" type="ORF">BDA99DRAFT_540983</name>
</gene>
<reference evidence="1" key="1">
    <citation type="journal article" date="2022" name="IScience">
        <title>Evolution of zygomycete secretomes and the origins of terrestrial fungal ecologies.</title>
        <authorList>
            <person name="Chang Y."/>
            <person name="Wang Y."/>
            <person name="Mondo S."/>
            <person name="Ahrendt S."/>
            <person name="Andreopoulos W."/>
            <person name="Barry K."/>
            <person name="Beard J."/>
            <person name="Benny G.L."/>
            <person name="Blankenship S."/>
            <person name="Bonito G."/>
            <person name="Cuomo C."/>
            <person name="Desiro A."/>
            <person name="Gervers K.A."/>
            <person name="Hundley H."/>
            <person name="Kuo A."/>
            <person name="LaButti K."/>
            <person name="Lang B.F."/>
            <person name="Lipzen A."/>
            <person name="O'Donnell K."/>
            <person name="Pangilinan J."/>
            <person name="Reynolds N."/>
            <person name="Sandor L."/>
            <person name="Smith M.E."/>
            <person name="Tsang A."/>
            <person name="Grigoriev I.V."/>
            <person name="Stajich J.E."/>
            <person name="Spatafora J.W."/>
        </authorList>
    </citation>
    <scope>NUCLEOTIDE SEQUENCE</scope>
    <source>
        <strain evidence="1">RSA 2281</strain>
    </source>
</reference>
<sequence length="130" mass="14672">MCCPDIWFGERQRESASKLPIAAISIRYEGSVIKLAYKDVKYYRLTIQKAATRYGLKESTLRDALKRYKFRGTPLPAKRGRKPKAIFSRELVSIILNQVDENPSLSIEGIHSAIEENGTTDVPSVTALQK</sequence>
<accession>A0AAD5K6J8</accession>
<dbReference type="EMBL" id="JAIXMP010000027">
    <property type="protein sequence ID" value="KAI9252995.1"/>
    <property type="molecule type" value="Genomic_DNA"/>
</dbReference>
<dbReference type="InterPro" id="IPR009057">
    <property type="entry name" value="Homeodomain-like_sf"/>
</dbReference>
<dbReference type="Proteomes" id="UP001209540">
    <property type="component" value="Unassembled WGS sequence"/>
</dbReference>
<comment type="caution">
    <text evidence="1">The sequence shown here is derived from an EMBL/GenBank/DDBJ whole genome shotgun (WGS) entry which is preliminary data.</text>
</comment>
<organism evidence="1 2">
    <name type="scientific">Phascolomyces articulosus</name>
    <dbReference type="NCBI Taxonomy" id="60185"/>
    <lineage>
        <taxon>Eukaryota</taxon>
        <taxon>Fungi</taxon>
        <taxon>Fungi incertae sedis</taxon>
        <taxon>Mucoromycota</taxon>
        <taxon>Mucoromycotina</taxon>
        <taxon>Mucoromycetes</taxon>
        <taxon>Mucorales</taxon>
        <taxon>Lichtheimiaceae</taxon>
        <taxon>Phascolomyces</taxon>
    </lineage>
</organism>
<name>A0AAD5K6J8_9FUNG</name>
<protein>
    <submittedName>
        <fullName evidence="1">Uncharacterized protein</fullName>
    </submittedName>
</protein>
<proteinExistence type="predicted"/>
<evidence type="ECO:0000313" key="1">
    <source>
        <dbReference type="EMBL" id="KAI9252995.1"/>
    </source>
</evidence>
<reference evidence="1" key="2">
    <citation type="submission" date="2023-02" db="EMBL/GenBank/DDBJ databases">
        <authorList>
            <consortium name="DOE Joint Genome Institute"/>
            <person name="Mondo S.J."/>
            <person name="Chang Y."/>
            <person name="Wang Y."/>
            <person name="Ahrendt S."/>
            <person name="Andreopoulos W."/>
            <person name="Barry K."/>
            <person name="Beard J."/>
            <person name="Benny G.L."/>
            <person name="Blankenship S."/>
            <person name="Bonito G."/>
            <person name="Cuomo C."/>
            <person name="Desiro A."/>
            <person name="Gervers K.A."/>
            <person name="Hundley H."/>
            <person name="Kuo A."/>
            <person name="LaButti K."/>
            <person name="Lang B.F."/>
            <person name="Lipzen A."/>
            <person name="O'Donnell K."/>
            <person name="Pangilinan J."/>
            <person name="Reynolds N."/>
            <person name="Sandor L."/>
            <person name="Smith M.W."/>
            <person name="Tsang A."/>
            <person name="Grigoriev I.V."/>
            <person name="Stajich J.E."/>
            <person name="Spatafora J.W."/>
        </authorList>
    </citation>
    <scope>NUCLEOTIDE SEQUENCE</scope>
    <source>
        <strain evidence="1">RSA 2281</strain>
    </source>
</reference>
<dbReference type="SUPFAM" id="SSF46689">
    <property type="entry name" value="Homeodomain-like"/>
    <property type="match status" value="1"/>
</dbReference>
<evidence type="ECO:0000313" key="2">
    <source>
        <dbReference type="Proteomes" id="UP001209540"/>
    </source>
</evidence>